<accession>A0A0S4UNI6</accession>
<dbReference type="EC" id="1.-.-.-" evidence="4"/>
<evidence type="ECO:0000313" key="7">
    <source>
        <dbReference type="EMBL" id="CUV54558.1"/>
    </source>
</evidence>
<evidence type="ECO:0000313" key="4">
    <source>
        <dbReference type="EMBL" id="CUV23774.1"/>
    </source>
</evidence>
<dbReference type="EMBL" id="CP085044">
    <property type="protein sequence ID" value="UZF18235.1"/>
    <property type="molecule type" value="Genomic_DNA"/>
</dbReference>
<evidence type="ECO:0000256" key="1">
    <source>
        <dbReference type="ARBA" id="ARBA00006484"/>
    </source>
</evidence>
<dbReference type="EMBL" id="LN899825">
    <property type="protein sequence ID" value="CUV34267.1"/>
    <property type="molecule type" value="Genomic_DNA"/>
</dbReference>
<comment type="similarity">
    <text evidence="1 3">Belongs to the short-chain dehydrogenases/reductases (SDR) family.</text>
</comment>
<dbReference type="EMBL" id="LN899826">
    <property type="protein sequence ID" value="CUV38270.1"/>
    <property type="molecule type" value="Genomic_DNA"/>
</dbReference>
<dbReference type="EMBL" id="LN899822">
    <property type="protein sequence ID" value="CUV62880.1"/>
    <property type="molecule type" value="Genomic_DNA"/>
</dbReference>
<evidence type="ECO:0000313" key="9">
    <source>
        <dbReference type="EMBL" id="UZF18235.1"/>
    </source>
</evidence>
<organism evidence="4">
    <name type="scientific">Ralstonia solanacearum</name>
    <name type="common">Pseudomonas solanacearum</name>
    <dbReference type="NCBI Taxonomy" id="305"/>
    <lineage>
        <taxon>Bacteria</taxon>
        <taxon>Pseudomonadati</taxon>
        <taxon>Pseudomonadota</taxon>
        <taxon>Betaproteobacteria</taxon>
        <taxon>Burkholderiales</taxon>
        <taxon>Burkholderiaceae</taxon>
        <taxon>Ralstonia</taxon>
        <taxon>Ralstonia solanacearum species complex</taxon>
    </lineage>
</organism>
<dbReference type="Gene3D" id="3.40.50.720">
    <property type="entry name" value="NAD(P)-binding Rossmann-like Domain"/>
    <property type="match status" value="1"/>
</dbReference>
<reference evidence="9" key="2">
    <citation type="submission" date="2021-10" db="EMBL/GenBank/DDBJ databases">
        <title>Complete genome sequences of five Ralstonia solancearum strains isolated from sunflower.</title>
        <authorList>
            <person name="She X."/>
            <person name="He Z."/>
        </authorList>
    </citation>
    <scope>NUCLEOTIDE SEQUENCE</scope>
    <source>
        <strain evidence="9">RS638</strain>
        <plasmid evidence="9">p1</plasmid>
    </source>
</reference>
<dbReference type="PANTHER" id="PTHR44169:SF6">
    <property type="entry name" value="NADPH-DEPENDENT 1-ACYLDIHYDROXYACETONE PHOSPHATE REDUCTASE"/>
    <property type="match status" value="1"/>
</dbReference>
<evidence type="ECO:0000313" key="8">
    <source>
        <dbReference type="EMBL" id="CUV62880.1"/>
    </source>
</evidence>
<name>A0A0S4UNI6_RALSL</name>
<protein>
    <submittedName>
        <fullName evidence="4 9">Oxidoreductase</fullName>
        <ecNumber evidence="4">1.-.-.-</ecNumber>
    </submittedName>
</protein>
<dbReference type="EMBL" id="LN899823">
    <property type="protein sequence ID" value="CUV23774.1"/>
    <property type="molecule type" value="Genomic_DNA"/>
</dbReference>
<dbReference type="SUPFAM" id="SSF51735">
    <property type="entry name" value="NAD(P)-binding Rossmann-fold domains"/>
    <property type="match status" value="1"/>
</dbReference>
<evidence type="ECO:0000256" key="3">
    <source>
        <dbReference type="RuleBase" id="RU000363"/>
    </source>
</evidence>
<dbReference type="Pfam" id="PF00106">
    <property type="entry name" value="adh_short"/>
    <property type="match status" value="1"/>
</dbReference>
<dbReference type="PRINTS" id="PR00080">
    <property type="entry name" value="SDRFAMILY"/>
</dbReference>
<evidence type="ECO:0000313" key="5">
    <source>
        <dbReference type="EMBL" id="CUV34267.1"/>
    </source>
</evidence>
<dbReference type="NCBIfam" id="NF004826">
    <property type="entry name" value="PRK06182.1"/>
    <property type="match status" value="1"/>
</dbReference>
<dbReference type="PATRIC" id="fig|305.107.peg.1890"/>
<geneLocation type="plasmid" evidence="9">
    <name>p1</name>
</geneLocation>
<dbReference type="EMBL" id="LN899820">
    <property type="protein sequence ID" value="CUV54558.1"/>
    <property type="molecule type" value="Genomic_DNA"/>
</dbReference>
<evidence type="ECO:0000313" key="6">
    <source>
        <dbReference type="EMBL" id="CUV38270.1"/>
    </source>
</evidence>
<dbReference type="InterPro" id="IPR036291">
    <property type="entry name" value="NAD(P)-bd_dom_sf"/>
</dbReference>
<dbReference type="PRINTS" id="PR00081">
    <property type="entry name" value="GDHRDH"/>
</dbReference>
<gene>
    <name evidence="9" type="ORF">LH706_19255</name>
    <name evidence="8" type="ORF">RD1301_v1_2820018</name>
    <name evidence="4" type="ORF">RUN1744_v1_470014</name>
    <name evidence="7" type="ORF">RUN215_v1_370009</name>
    <name evidence="5" type="ORF">TD1301_v1_850024</name>
    <name evidence="6" type="ORF">TF3108_v1_100024</name>
</gene>
<dbReference type="AlphaFoldDB" id="A0A0S4UNI6"/>
<reference evidence="4" key="1">
    <citation type="submission" date="2015-10" db="EMBL/GenBank/DDBJ databases">
        <authorList>
            <person name="Gilbert D.G."/>
        </authorList>
    </citation>
    <scope>NUCLEOTIDE SEQUENCE</scope>
    <source>
        <strain evidence="4">Phyl III-seqv23</strain>
    </source>
</reference>
<evidence type="ECO:0000256" key="2">
    <source>
        <dbReference type="ARBA" id="ARBA00023002"/>
    </source>
</evidence>
<dbReference type="CDD" id="cd05374">
    <property type="entry name" value="17beta-HSD-like_SDR_c"/>
    <property type="match status" value="1"/>
</dbReference>
<keyword evidence="2 4" id="KW-0560">Oxidoreductase</keyword>
<dbReference type="PANTHER" id="PTHR44169">
    <property type="entry name" value="NADPH-DEPENDENT 1-ACYLDIHYDROXYACETONE PHOSPHATE REDUCTASE"/>
    <property type="match status" value="1"/>
</dbReference>
<proteinExistence type="inferred from homology"/>
<sequence length="276" mass="29653">MSDRRKKTALVTGASSGMGKEIAKRLLADGFQVYVAARSVDKMSDIADLGAIPVRMDISKDEEITAAVDTMLRAVGRVDVLVNNAGFGLYGPIEEVGIDEARYQFEVNVFGAARLTQLLLPAMRKSGAGTIVNITSMGGKIYTLLGGWYHATKHALEGWSDCLRLELAPFGINVVVVEPGLIETGFGDVVADGLLKRSGNGAYAKLTHAVAKATKDAYGQGRGTDPSVIAGIVSKAVAAKQPRTRYVAGKYAKPMILIRSWLGDRLFDRMIMSQMR</sequence>
<dbReference type="InterPro" id="IPR002347">
    <property type="entry name" value="SDR_fam"/>
</dbReference>
<dbReference type="GO" id="GO:0016491">
    <property type="term" value="F:oxidoreductase activity"/>
    <property type="evidence" value="ECO:0007669"/>
    <property type="project" value="UniProtKB-KW"/>
</dbReference>
<keyword evidence="9" id="KW-0614">Plasmid</keyword>